<gene>
    <name evidence="7" type="ORF">BJG266_LOCUS8652</name>
    <name evidence="6" type="ORF">QVE165_LOCUS6165</name>
</gene>
<dbReference type="AlphaFoldDB" id="A0A813VL59"/>
<evidence type="ECO:0000313" key="6">
    <source>
        <dbReference type="EMBL" id="CAF0838230.1"/>
    </source>
</evidence>
<evidence type="ECO:0000313" key="7">
    <source>
        <dbReference type="EMBL" id="CAF0866275.1"/>
    </source>
</evidence>
<dbReference type="GO" id="GO:1990904">
    <property type="term" value="C:ribonucleoprotein complex"/>
    <property type="evidence" value="ECO:0007669"/>
    <property type="project" value="UniProtKB-KW"/>
</dbReference>
<dbReference type="InterPro" id="IPR038661">
    <property type="entry name" value="Ribosomal_eL33_sf"/>
</dbReference>
<comment type="caution">
    <text evidence="6">The sequence shown here is derived from an EMBL/GenBank/DDBJ whole genome shotgun (WGS) entry which is preliminary data.</text>
</comment>
<dbReference type="Gene3D" id="2.40.10.190">
    <property type="entry name" value="translation elongation factor selb, chain A, domain 4"/>
    <property type="match status" value="1"/>
</dbReference>
<name>A0A813VL59_9BILA</name>
<evidence type="ECO:0000256" key="4">
    <source>
        <dbReference type="ARBA" id="ARBA00035228"/>
    </source>
</evidence>
<dbReference type="PROSITE" id="PS01105">
    <property type="entry name" value="RIBOSOMAL_L35AE"/>
    <property type="match status" value="1"/>
</dbReference>
<sequence>MTSSKKVEKPQGAYIKKGRLYVKAVFTGFRRGKRCAYVYKAKNKTLVPGQKRLNRVRIMWGKVTRAHGKSGGVRAKFNRNLPPKALGRRIRVMLYPSRI</sequence>
<keyword evidence="8" id="KW-1185">Reference proteome</keyword>
<organism evidence="6 8">
    <name type="scientific">Adineta steineri</name>
    <dbReference type="NCBI Taxonomy" id="433720"/>
    <lineage>
        <taxon>Eukaryota</taxon>
        <taxon>Metazoa</taxon>
        <taxon>Spiralia</taxon>
        <taxon>Gnathifera</taxon>
        <taxon>Rotifera</taxon>
        <taxon>Eurotatoria</taxon>
        <taxon>Bdelloidea</taxon>
        <taxon>Adinetida</taxon>
        <taxon>Adinetidae</taxon>
        <taxon>Adineta</taxon>
    </lineage>
</organism>
<evidence type="ECO:0000313" key="8">
    <source>
        <dbReference type="Proteomes" id="UP000663832"/>
    </source>
</evidence>
<dbReference type="EMBL" id="CAJNOI010000027">
    <property type="protein sequence ID" value="CAF0866275.1"/>
    <property type="molecule type" value="Genomic_DNA"/>
</dbReference>
<dbReference type="SUPFAM" id="SSF50447">
    <property type="entry name" value="Translation proteins"/>
    <property type="match status" value="1"/>
</dbReference>
<dbReference type="Pfam" id="PF01247">
    <property type="entry name" value="Ribosomal_L35Ae"/>
    <property type="match status" value="1"/>
</dbReference>
<reference evidence="6" key="1">
    <citation type="submission" date="2021-02" db="EMBL/GenBank/DDBJ databases">
        <authorList>
            <person name="Nowell W R."/>
        </authorList>
    </citation>
    <scope>NUCLEOTIDE SEQUENCE</scope>
</reference>
<dbReference type="InterPro" id="IPR018266">
    <property type="entry name" value="Ribosomal_eL33_CS"/>
</dbReference>
<comment type="similarity">
    <text evidence="1">Belongs to the eukaryotic ribosomal protein eL33 family.</text>
</comment>
<dbReference type="GO" id="GO:0005840">
    <property type="term" value="C:ribosome"/>
    <property type="evidence" value="ECO:0007669"/>
    <property type="project" value="UniProtKB-KW"/>
</dbReference>
<protein>
    <recommendedName>
        <fullName evidence="4">Large ribosomal subunit protein eL33</fullName>
    </recommendedName>
    <alternativeName>
        <fullName evidence="5">60S ribosomal protein L35a</fullName>
    </alternativeName>
</protein>
<dbReference type="OrthoDB" id="1166329at2759"/>
<dbReference type="EMBL" id="CAJNOM010000025">
    <property type="protein sequence ID" value="CAF0838230.1"/>
    <property type="molecule type" value="Genomic_DNA"/>
</dbReference>
<dbReference type="InterPro" id="IPR009000">
    <property type="entry name" value="Transl_B-barrel_sf"/>
</dbReference>
<dbReference type="GO" id="GO:0006412">
    <property type="term" value="P:translation"/>
    <property type="evidence" value="ECO:0007669"/>
    <property type="project" value="InterPro"/>
</dbReference>
<dbReference type="Proteomes" id="UP000663877">
    <property type="component" value="Unassembled WGS sequence"/>
</dbReference>
<keyword evidence="2" id="KW-0689">Ribosomal protein</keyword>
<accession>A0A813VL59</accession>
<dbReference type="InterPro" id="IPR001780">
    <property type="entry name" value="Ribosomal_eL33"/>
</dbReference>
<evidence type="ECO:0000256" key="1">
    <source>
        <dbReference type="ARBA" id="ARBA00009269"/>
    </source>
</evidence>
<evidence type="ECO:0000256" key="5">
    <source>
        <dbReference type="ARBA" id="ARBA00035530"/>
    </source>
</evidence>
<dbReference type="PANTHER" id="PTHR10902">
    <property type="entry name" value="60S RIBOSOMAL PROTEIN L35A"/>
    <property type="match status" value="1"/>
</dbReference>
<evidence type="ECO:0000256" key="3">
    <source>
        <dbReference type="ARBA" id="ARBA00023274"/>
    </source>
</evidence>
<dbReference type="GO" id="GO:0003735">
    <property type="term" value="F:structural constituent of ribosome"/>
    <property type="evidence" value="ECO:0007669"/>
    <property type="project" value="InterPro"/>
</dbReference>
<keyword evidence="3" id="KW-0687">Ribonucleoprotein</keyword>
<proteinExistence type="inferred from homology"/>
<evidence type="ECO:0000256" key="2">
    <source>
        <dbReference type="ARBA" id="ARBA00022980"/>
    </source>
</evidence>
<dbReference type="Proteomes" id="UP000663832">
    <property type="component" value="Unassembled WGS sequence"/>
</dbReference>